<dbReference type="Gene3D" id="1.10.287.130">
    <property type="match status" value="1"/>
</dbReference>
<dbReference type="GO" id="GO:0005886">
    <property type="term" value="C:plasma membrane"/>
    <property type="evidence" value="ECO:0007669"/>
    <property type="project" value="UniProtKB-SubCell"/>
</dbReference>
<dbReference type="CDD" id="cd00082">
    <property type="entry name" value="HisKA"/>
    <property type="match status" value="1"/>
</dbReference>
<comment type="caution">
    <text evidence="15">The sequence shown here is derived from an EMBL/GenBank/DDBJ whole genome shotgun (WGS) entry which is preliminary data.</text>
</comment>
<sequence>MHRNSRVTIRSILLTAFLAVGLLPAIVLTGLSSWRTQAAMRAEIEQSLSTQATGAAADLDKQVFERLQNAVTWSHLEVMQDLRLGDIDKRLSTFLVNMRQHYGNVYDALYAVDPQGRIVASSQPTAIGRAFHDGPVWEQAALPGDTVTVEAPRREANGTEVLVMRLPIDSQFTDGSLGELVLVVDWGVAAHELDAGTHDSRAVAVVDRNGRIVAVSSNLRRRFTPGSTQLDADWIAGSGAPARERDGAPLLDGRVIVSAVRAPGRGPFNGFGWTTLVLESSRAALAPVRHMVWSFFGLLLVATAATIVLAFAVSGRIARPIVALTDYVRGLMREQRAPPPPPASGEVGELMEAFTRMVDDLDASRQTLVRASQLAAIGEFAAMMAHEIRTPLGILRSSAQMLERDREIGGESRELIGFIDTETQRLNRLVANMLDRARVRPPNRAPENIDALIARCLAMLRAQAARQHIEIEHVPADDAVADVDAEQMTQVLLNLMLNALHILPEGGRVRVAARSDAETVTIEVADNGPGIPPAERQRVFQPFVYRREGGLGLGLAVVKQIVNAHGGAIVVESADLGGAVFRIRLPRRAA</sequence>
<proteinExistence type="predicted"/>
<evidence type="ECO:0000313" key="16">
    <source>
        <dbReference type="Proteomes" id="UP000653472"/>
    </source>
</evidence>
<evidence type="ECO:0000313" key="15">
    <source>
        <dbReference type="EMBL" id="NKF22824.1"/>
    </source>
</evidence>
<dbReference type="SUPFAM" id="SSF47384">
    <property type="entry name" value="Homodimeric domain of signal transducing histidine kinase"/>
    <property type="match status" value="1"/>
</dbReference>
<dbReference type="PANTHER" id="PTHR44936:SF10">
    <property type="entry name" value="SENSOR PROTEIN RSTB"/>
    <property type="match status" value="1"/>
</dbReference>
<keyword evidence="8" id="KW-0547">Nucleotide-binding</keyword>
<feature type="domain" description="Histidine kinase" evidence="13">
    <location>
        <begin position="383"/>
        <end position="589"/>
    </location>
</feature>
<keyword evidence="10" id="KW-0067">ATP-binding</keyword>
<evidence type="ECO:0000256" key="2">
    <source>
        <dbReference type="ARBA" id="ARBA00004651"/>
    </source>
</evidence>
<dbReference type="PANTHER" id="PTHR44936">
    <property type="entry name" value="SENSOR PROTEIN CREC"/>
    <property type="match status" value="1"/>
</dbReference>
<evidence type="ECO:0000256" key="9">
    <source>
        <dbReference type="ARBA" id="ARBA00022777"/>
    </source>
</evidence>
<protein>
    <recommendedName>
        <fullName evidence="3">histidine kinase</fullName>
        <ecNumber evidence="3">2.7.13.3</ecNumber>
    </recommendedName>
</protein>
<evidence type="ECO:0000256" key="5">
    <source>
        <dbReference type="ARBA" id="ARBA00022553"/>
    </source>
</evidence>
<feature type="domain" description="HAMP" evidence="14">
    <location>
        <begin position="315"/>
        <end position="366"/>
    </location>
</feature>
<keyword evidence="16" id="KW-1185">Reference proteome</keyword>
<comment type="subcellular location">
    <subcellularLocation>
        <location evidence="2">Cell membrane</location>
        <topology evidence="2">Multi-pass membrane protein</topology>
    </subcellularLocation>
</comment>
<organism evidence="15 16">
    <name type="scientific">Solimonas marina</name>
    <dbReference type="NCBI Taxonomy" id="2714601"/>
    <lineage>
        <taxon>Bacteria</taxon>
        <taxon>Pseudomonadati</taxon>
        <taxon>Pseudomonadota</taxon>
        <taxon>Gammaproteobacteria</taxon>
        <taxon>Nevskiales</taxon>
        <taxon>Nevskiaceae</taxon>
        <taxon>Solimonas</taxon>
    </lineage>
</organism>
<dbReference type="Pfam" id="PF00512">
    <property type="entry name" value="HisKA"/>
    <property type="match status" value="1"/>
</dbReference>
<comment type="catalytic activity">
    <reaction evidence="1">
        <text>ATP + protein L-histidine = ADP + protein N-phospho-L-histidine.</text>
        <dbReference type="EC" id="2.7.13.3"/>
    </reaction>
</comment>
<dbReference type="SMART" id="SM00388">
    <property type="entry name" value="HisKA"/>
    <property type="match status" value="1"/>
</dbReference>
<name>A0A970B908_9GAMM</name>
<dbReference type="GO" id="GO:0005524">
    <property type="term" value="F:ATP binding"/>
    <property type="evidence" value="ECO:0007669"/>
    <property type="project" value="UniProtKB-KW"/>
</dbReference>
<dbReference type="InterPro" id="IPR029151">
    <property type="entry name" value="Sensor-like_sf"/>
</dbReference>
<dbReference type="Pfam" id="PF02518">
    <property type="entry name" value="HATPase_c"/>
    <property type="match status" value="1"/>
</dbReference>
<dbReference type="CDD" id="cd00075">
    <property type="entry name" value="HATPase"/>
    <property type="match status" value="1"/>
</dbReference>
<evidence type="ECO:0000259" key="14">
    <source>
        <dbReference type="PROSITE" id="PS50885"/>
    </source>
</evidence>
<evidence type="ECO:0000259" key="13">
    <source>
        <dbReference type="PROSITE" id="PS50109"/>
    </source>
</evidence>
<dbReference type="InterPro" id="IPR036890">
    <property type="entry name" value="HATPase_C_sf"/>
</dbReference>
<keyword evidence="12" id="KW-0472">Membrane</keyword>
<accession>A0A970B908</accession>
<dbReference type="EC" id="2.7.13.3" evidence="3"/>
<dbReference type="SMART" id="SM00387">
    <property type="entry name" value="HATPase_c"/>
    <property type="match status" value="1"/>
</dbReference>
<feature type="transmembrane region" description="Helical" evidence="12">
    <location>
        <begin position="291"/>
        <end position="313"/>
    </location>
</feature>
<evidence type="ECO:0000256" key="7">
    <source>
        <dbReference type="ARBA" id="ARBA00022692"/>
    </source>
</evidence>
<dbReference type="Gene3D" id="3.30.450.20">
    <property type="entry name" value="PAS domain"/>
    <property type="match status" value="1"/>
</dbReference>
<keyword evidence="9 15" id="KW-0418">Kinase</keyword>
<evidence type="ECO:0000256" key="11">
    <source>
        <dbReference type="ARBA" id="ARBA00022989"/>
    </source>
</evidence>
<evidence type="ECO:0000256" key="10">
    <source>
        <dbReference type="ARBA" id="ARBA00022840"/>
    </source>
</evidence>
<dbReference type="InterPro" id="IPR004358">
    <property type="entry name" value="Sig_transdc_His_kin-like_C"/>
</dbReference>
<evidence type="ECO:0000256" key="4">
    <source>
        <dbReference type="ARBA" id="ARBA00022475"/>
    </source>
</evidence>
<dbReference type="SUPFAM" id="SSF103190">
    <property type="entry name" value="Sensory domain-like"/>
    <property type="match status" value="1"/>
</dbReference>
<evidence type="ECO:0000256" key="12">
    <source>
        <dbReference type="SAM" id="Phobius"/>
    </source>
</evidence>
<dbReference type="PROSITE" id="PS50885">
    <property type="entry name" value="HAMP"/>
    <property type="match status" value="1"/>
</dbReference>
<dbReference type="SUPFAM" id="SSF55874">
    <property type="entry name" value="ATPase domain of HSP90 chaperone/DNA topoisomerase II/histidine kinase"/>
    <property type="match status" value="1"/>
</dbReference>
<dbReference type="Gene3D" id="3.30.565.10">
    <property type="entry name" value="Histidine kinase-like ATPase, C-terminal domain"/>
    <property type="match status" value="1"/>
</dbReference>
<dbReference type="InterPro" id="IPR003660">
    <property type="entry name" value="HAMP_dom"/>
</dbReference>
<keyword evidence="5" id="KW-0597">Phosphoprotein</keyword>
<dbReference type="PROSITE" id="PS50109">
    <property type="entry name" value="HIS_KIN"/>
    <property type="match status" value="1"/>
</dbReference>
<keyword evidence="6" id="KW-0808">Transferase</keyword>
<dbReference type="InterPro" id="IPR003661">
    <property type="entry name" value="HisK_dim/P_dom"/>
</dbReference>
<evidence type="ECO:0000256" key="1">
    <source>
        <dbReference type="ARBA" id="ARBA00000085"/>
    </source>
</evidence>
<evidence type="ECO:0000256" key="3">
    <source>
        <dbReference type="ARBA" id="ARBA00012438"/>
    </source>
</evidence>
<dbReference type="Proteomes" id="UP000653472">
    <property type="component" value="Unassembled WGS sequence"/>
</dbReference>
<dbReference type="SMART" id="SM00304">
    <property type="entry name" value="HAMP"/>
    <property type="match status" value="1"/>
</dbReference>
<keyword evidence="4" id="KW-1003">Cell membrane</keyword>
<dbReference type="GO" id="GO:0000155">
    <property type="term" value="F:phosphorelay sensor kinase activity"/>
    <property type="evidence" value="ECO:0007669"/>
    <property type="project" value="InterPro"/>
</dbReference>
<dbReference type="InterPro" id="IPR036097">
    <property type="entry name" value="HisK_dim/P_sf"/>
</dbReference>
<reference evidence="15" key="1">
    <citation type="submission" date="2020-03" db="EMBL/GenBank/DDBJ databases">
        <title>Solimonas marina sp. nov., isolated from deep seawater of the Pacific Ocean.</title>
        <authorList>
            <person name="Liu X."/>
            <person name="Lai Q."/>
            <person name="Sun F."/>
            <person name="Gai Y."/>
            <person name="Li G."/>
            <person name="Shao Z."/>
        </authorList>
    </citation>
    <scope>NUCLEOTIDE SEQUENCE</scope>
    <source>
        <strain evidence="15">C16B3</strain>
    </source>
</reference>
<dbReference type="EMBL" id="JAAVXB010000005">
    <property type="protein sequence ID" value="NKF22824.1"/>
    <property type="molecule type" value="Genomic_DNA"/>
</dbReference>
<dbReference type="InterPro" id="IPR005467">
    <property type="entry name" value="His_kinase_dom"/>
</dbReference>
<keyword evidence="11 12" id="KW-1133">Transmembrane helix</keyword>
<evidence type="ECO:0000256" key="8">
    <source>
        <dbReference type="ARBA" id="ARBA00022741"/>
    </source>
</evidence>
<dbReference type="Gene3D" id="6.10.340.10">
    <property type="match status" value="1"/>
</dbReference>
<dbReference type="InterPro" id="IPR050980">
    <property type="entry name" value="2C_sensor_his_kinase"/>
</dbReference>
<dbReference type="InterPro" id="IPR003594">
    <property type="entry name" value="HATPase_dom"/>
</dbReference>
<dbReference type="PRINTS" id="PR00344">
    <property type="entry name" value="BCTRLSENSOR"/>
</dbReference>
<dbReference type="AlphaFoldDB" id="A0A970B908"/>
<evidence type="ECO:0000256" key="6">
    <source>
        <dbReference type="ARBA" id="ARBA00022679"/>
    </source>
</evidence>
<gene>
    <name evidence="15" type="ORF">G7Y82_10890</name>
</gene>
<keyword evidence="7 12" id="KW-0812">Transmembrane</keyword>